<keyword evidence="2" id="KW-1185">Reference proteome</keyword>
<dbReference type="EMBL" id="JAGKQM010000003">
    <property type="protein sequence ID" value="KAH0932630.1"/>
    <property type="molecule type" value="Genomic_DNA"/>
</dbReference>
<reference evidence="1 2" key="1">
    <citation type="submission" date="2021-05" db="EMBL/GenBank/DDBJ databases">
        <title>Genome Assembly of Synthetic Allotetraploid Brassica napus Reveals Homoeologous Exchanges between Subgenomes.</title>
        <authorList>
            <person name="Davis J.T."/>
        </authorList>
    </citation>
    <scope>NUCLEOTIDE SEQUENCE [LARGE SCALE GENOMIC DNA]</scope>
    <source>
        <strain evidence="2">cv. Da-Ae</strain>
        <tissue evidence="1">Seedling</tissue>
    </source>
</reference>
<sequence length="115" mass="12883">MMSGLATVAVGHTFDTVKGMCWKCCPFFERFMRVPTAMVTWLTWGNIGVLTGGLGGKAQKENHYPDKANETNTLKVLRSIYNWDLTQGCYADLGPTILRVLVLEPNRHLMSFLVT</sequence>
<name>A0ABQ8DTE6_BRANA</name>
<evidence type="ECO:0000313" key="1">
    <source>
        <dbReference type="EMBL" id="KAH0932630.1"/>
    </source>
</evidence>
<dbReference type="Proteomes" id="UP000824890">
    <property type="component" value="Unassembled WGS sequence"/>
</dbReference>
<comment type="caution">
    <text evidence="1">The sequence shown here is derived from an EMBL/GenBank/DDBJ whole genome shotgun (WGS) entry which is preliminary data.</text>
</comment>
<gene>
    <name evidence="1" type="ORF">HID58_009747</name>
</gene>
<organism evidence="1 2">
    <name type="scientific">Brassica napus</name>
    <name type="common">Rape</name>
    <dbReference type="NCBI Taxonomy" id="3708"/>
    <lineage>
        <taxon>Eukaryota</taxon>
        <taxon>Viridiplantae</taxon>
        <taxon>Streptophyta</taxon>
        <taxon>Embryophyta</taxon>
        <taxon>Tracheophyta</taxon>
        <taxon>Spermatophyta</taxon>
        <taxon>Magnoliopsida</taxon>
        <taxon>eudicotyledons</taxon>
        <taxon>Gunneridae</taxon>
        <taxon>Pentapetalae</taxon>
        <taxon>rosids</taxon>
        <taxon>malvids</taxon>
        <taxon>Brassicales</taxon>
        <taxon>Brassicaceae</taxon>
        <taxon>Brassiceae</taxon>
        <taxon>Brassica</taxon>
    </lineage>
</organism>
<protein>
    <submittedName>
        <fullName evidence="1">Uncharacterized protein</fullName>
    </submittedName>
</protein>
<proteinExistence type="predicted"/>
<evidence type="ECO:0000313" key="2">
    <source>
        <dbReference type="Proteomes" id="UP000824890"/>
    </source>
</evidence>
<accession>A0ABQ8DTE6</accession>